<sequence>MKTNPNTNKTDPLLTVYMSKLVQGGSTTIYRFSLNTSIPSPWKVCSTEHDEVSSFQAFSHPCNNYTSRMTVCVSREYRPYPSWMITSGLCDPRHGWTQEFSFYVAAAPQQNSRRLYFAQCHQRPHPSRLCVKTPGCGFSSGPDGPLKGCFYTPLPSDPSSAAKTKASKTSGFNPCSGGACGRPAVRPLVDTGAMVFVVFGILGVNRSENRENHVIGDMVRV</sequence>
<evidence type="ECO:0000259" key="1">
    <source>
        <dbReference type="Pfam" id="PF22894"/>
    </source>
</evidence>
<dbReference type="PANTHER" id="PTHR46687">
    <property type="entry name" value="PROTEIN DISPATCHED HOMOLOG 3"/>
    <property type="match status" value="1"/>
</dbReference>
<dbReference type="InterPro" id="IPR042480">
    <property type="entry name" value="DISP3"/>
</dbReference>
<dbReference type="InterPro" id="IPR053954">
    <property type="entry name" value="DUF7023"/>
</dbReference>
<reference evidence="2 3" key="1">
    <citation type="submission" date="2021-06" db="EMBL/GenBank/DDBJ databases">
        <authorList>
            <person name="Palmer J.M."/>
        </authorList>
    </citation>
    <scope>NUCLEOTIDE SEQUENCE [LARGE SCALE GENOMIC DNA]</scope>
    <source>
        <strain evidence="3">if_2019</strain>
        <tissue evidence="2">Muscle</tissue>
    </source>
</reference>
<gene>
    <name evidence="2" type="ORF">ILYODFUR_034041</name>
</gene>
<dbReference type="Proteomes" id="UP001482620">
    <property type="component" value="Unassembled WGS sequence"/>
</dbReference>
<feature type="domain" description="DUF7023" evidence="1">
    <location>
        <begin position="7"/>
        <end position="192"/>
    </location>
</feature>
<evidence type="ECO:0000313" key="3">
    <source>
        <dbReference type="Proteomes" id="UP001482620"/>
    </source>
</evidence>
<proteinExistence type="predicted"/>
<keyword evidence="3" id="KW-1185">Reference proteome</keyword>
<protein>
    <recommendedName>
        <fullName evidence="1">DUF7023 domain-containing protein</fullName>
    </recommendedName>
</protein>
<comment type="caution">
    <text evidence="2">The sequence shown here is derived from an EMBL/GenBank/DDBJ whole genome shotgun (WGS) entry which is preliminary data.</text>
</comment>
<dbReference type="EMBL" id="JAHRIQ010005996">
    <property type="protein sequence ID" value="MEQ2223165.1"/>
    <property type="molecule type" value="Genomic_DNA"/>
</dbReference>
<accession>A0ABV0SRD7</accession>
<organism evidence="2 3">
    <name type="scientific">Ilyodon furcidens</name>
    <name type="common">goldbreast splitfin</name>
    <dbReference type="NCBI Taxonomy" id="33524"/>
    <lineage>
        <taxon>Eukaryota</taxon>
        <taxon>Metazoa</taxon>
        <taxon>Chordata</taxon>
        <taxon>Craniata</taxon>
        <taxon>Vertebrata</taxon>
        <taxon>Euteleostomi</taxon>
        <taxon>Actinopterygii</taxon>
        <taxon>Neopterygii</taxon>
        <taxon>Teleostei</taxon>
        <taxon>Neoteleostei</taxon>
        <taxon>Acanthomorphata</taxon>
        <taxon>Ovalentaria</taxon>
        <taxon>Atherinomorphae</taxon>
        <taxon>Cyprinodontiformes</taxon>
        <taxon>Goodeidae</taxon>
        <taxon>Ilyodon</taxon>
    </lineage>
</organism>
<dbReference type="PANTHER" id="PTHR46687:SF1">
    <property type="entry name" value="PROTEIN DISPATCHED HOMOLOG 3"/>
    <property type="match status" value="1"/>
</dbReference>
<name>A0ABV0SRD7_9TELE</name>
<evidence type="ECO:0000313" key="2">
    <source>
        <dbReference type="EMBL" id="MEQ2223165.1"/>
    </source>
</evidence>
<dbReference type="Pfam" id="PF22894">
    <property type="entry name" value="DUF7023"/>
    <property type="match status" value="1"/>
</dbReference>